<dbReference type="PANTHER" id="PTHR42901">
    <property type="entry name" value="ALCOHOL DEHYDROGENASE"/>
    <property type="match status" value="1"/>
</dbReference>
<dbReference type="AlphaFoldDB" id="A0A4Y3TVB7"/>
<dbReference type="EMBL" id="BJMV01000005">
    <property type="protein sequence ID" value="GEB85439.1"/>
    <property type="molecule type" value="Genomic_DNA"/>
</dbReference>
<dbReference type="InterPro" id="IPR002347">
    <property type="entry name" value="SDR_fam"/>
</dbReference>
<dbReference type="SUPFAM" id="SSF51735">
    <property type="entry name" value="NAD(P)-binding Rossmann-fold domains"/>
    <property type="match status" value="1"/>
</dbReference>
<evidence type="ECO:0000313" key="5">
    <source>
        <dbReference type="EMBL" id="GEB85439.1"/>
    </source>
</evidence>
<dbReference type="FunFam" id="3.40.50.720:FF:000047">
    <property type="entry name" value="NADP-dependent L-serine/L-allo-threonine dehydrogenase"/>
    <property type="match status" value="1"/>
</dbReference>
<evidence type="ECO:0000256" key="2">
    <source>
        <dbReference type="ARBA" id="ARBA00023002"/>
    </source>
</evidence>
<gene>
    <name evidence="5" type="ORF">APE01nite_12360</name>
</gene>
<reference evidence="5 6" key="1">
    <citation type="submission" date="2019-06" db="EMBL/GenBank/DDBJ databases">
        <title>Whole genome shotgun sequence of Acetobacter peroxydans NBRC 13755.</title>
        <authorList>
            <person name="Hosoyama A."/>
            <person name="Uohara A."/>
            <person name="Ohji S."/>
            <person name="Ichikawa N."/>
        </authorList>
    </citation>
    <scope>NUCLEOTIDE SEQUENCE [LARGE SCALE GENOMIC DNA]</scope>
    <source>
        <strain evidence="5 6">NBRC 13755</strain>
    </source>
</reference>
<dbReference type="PROSITE" id="PS00061">
    <property type="entry name" value="ADH_SHORT"/>
    <property type="match status" value="1"/>
</dbReference>
<dbReference type="Gene3D" id="3.40.50.720">
    <property type="entry name" value="NAD(P)-binding Rossmann-like Domain"/>
    <property type="match status" value="1"/>
</dbReference>
<dbReference type="InterPro" id="IPR036291">
    <property type="entry name" value="NAD(P)-bd_dom_sf"/>
</dbReference>
<dbReference type="InterPro" id="IPR057326">
    <property type="entry name" value="KR_dom"/>
</dbReference>
<dbReference type="Pfam" id="PF00106">
    <property type="entry name" value="adh_short"/>
    <property type="match status" value="1"/>
</dbReference>
<organism evidence="5 6">
    <name type="scientific">Acetobacter peroxydans</name>
    <dbReference type="NCBI Taxonomy" id="104098"/>
    <lineage>
        <taxon>Bacteria</taxon>
        <taxon>Pseudomonadati</taxon>
        <taxon>Pseudomonadota</taxon>
        <taxon>Alphaproteobacteria</taxon>
        <taxon>Acetobacterales</taxon>
        <taxon>Acetobacteraceae</taxon>
        <taxon>Acetobacter</taxon>
    </lineage>
</organism>
<dbReference type="Proteomes" id="UP000317730">
    <property type="component" value="Unassembled WGS sequence"/>
</dbReference>
<evidence type="ECO:0000256" key="3">
    <source>
        <dbReference type="RuleBase" id="RU000363"/>
    </source>
</evidence>
<dbReference type="PRINTS" id="PR00081">
    <property type="entry name" value="GDHRDH"/>
</dbReference>
<dbReference type="GO" id="GO:0016616">
    <property type="term" value="F:oxidoreductase activity, acting on the CH-OH group of donors, NAD or NADP as acceptor"/>
    <property type="evidence" value="ECO:0007669"/>
    <property type="project" value="UniProtKB-ARBA"/>
</dbReference>
<dbReference type="PRINTS" id="PR00080">
    <property type="entry name" value="SDRFAMILY"/>
</dbReference>
<name>A0A4Y3TVB7_9PROT</name>
<comment type="similarity">
    <text evidence="1 3">Belongs to the short-chain dehydrogenases/reductases (SDR) family.</text>
</comment>
<dbReference type="SMART" id="SM00822">
    <property type="entry name" value="PKS_KR"/>
    <property type="match status" value="1"/>
</dbReference>
<protein>
    <submittedName>
        <fullName evidence="5">NAD(P)-dependent oxidoreductase</fullName>
    </submittedName>
</protein>
<proteinExistence type="inferred from homology"/>
<accession>A0A4Y3TVB7</accession>
<evidence type="ECO:0000259" key="4">
    <source>
        <dbReference type="SMART" id="SM00822"/>
    </source>
</evidence>
<sequence length="272" mass="28886">MDKIMNEIPAHATLLRAAGTAERPIALVTGATAGFGASIARRLVRDGYHVIATGRRLARLNDLAAELGDALLPVELDVTDRSAVRALPDSLPEGWRAVDVLVNNAGLALGLDKAWQTSADDWETMIATNISGMVEMTRALLPGMVERNRGHVIMLGSTAGRYPYPGANVYGGTKAFVEQFTQNLRSDLLGHAVRVTNVAPGLCGGSEFSLVRLRDAGQAAAVYDGTQPLTPDDIAETVSWIVGLPAHVNVNYIEMMPVCQASAGLAVDRKMG</sequence>
<keyword evidence="2" id="KW-0560">Oxidoreductase</keyword>
<dbReference type="InterPro" id="IPR020904">
    <property type="entry name" value="Sc_DH/Rdtase_CS"/>
</dbReference>
<keyword evidence="6" id="KW-1185">Reference proteome</keyword>
<comment type="caution">
    <text evidence="5">The sequence shown here is derived from an EMBL/GenBank/DDBJ whole genome shotgun (WGS) entry which is preliminary data.</text>
</comment>
<feature type="domain" description="Ketoreductase" evidence="4">
    <location>
        <begin position="24"/>
        <end position="201"/>
    </location>
</feature>
<dbReference type="PANTHER" id="PTHR42901:SF1">
    <property type="entry name" value="ALCOHOL DEHYDROGENASE"/>
    <property type="match status" value="1"/>
</dbReference>
<evidence type="ECO:0000313" key="6">
    <source>
        <dbReference type="Proteomes" id="UP000317730"/>
    </source>
</evidence>
<evidence type="ECO:0000256" key="1">
    <source>
        <dbReference type="ARBA" id="ARBA00006484"/>
    </source>
</evidence>